<sequence>MSSAATEELTATPEEIAIVEESLAKALAKQSEPVAARRQRKPVEAPALPVEFVSKEVEPHEFEVLEISPHRRPDRRLIWVVPHELVNRFEVHHHVQRGRIVRADTNV</sequence>
<evidence type="ECO:0000313" key="1">
    <source>
        <dbReference type="EMBL" id="CAB5220269.1"/>
    </source>
</evidence>
<organism evidence="1">
    <name type="scientific">uncultured Caudovirales phage</name>
    <dbReference type="NCBI Taxonomy" id="2100421"/>
    <lineage>
        <taxon>Viruses</taxon>
        <taxon>Duplodnaviria</taxon>
        <taxon>Heunggongvirae</taxon>
        <taxon>Uroviricota</taxon>
        <taxon>Caudoviricetes</taxon>
        <taxon>Peduoviridae</taxon>
        <taxon>Maltschvirus</taxon>
        <taxon>Maltschvirus maltsch</taxon>
    </lineage>
</organism>
<accession>A0A6J7WQG7</accession>
<dbReference type="EMBL" id="LR798282">
    <property type="protein sequence ID" value="CAB5220269.1"/>
    <property type="molecule type" value="Genomic_DNA"/>
</dbReference>
<gene>
    <name evidence="1" type="ORF">UFOVP235_24</name>
</gene>
<reference evidence="1" key="1">
    <citation type="submission" date="2020-05" db="EMBL/GenBank/DDBJ databases">
        <authorList>
            <person name="Chiriac C."/>
            <person name="Salcher M."/>
            <person name="Ghai R."/>
            <person name="Kavagutti S V."/>
        </authorList>
    </citation>
    <scope>NUCLEOTIDE SEQUENCE</scope>
</reference>
<protein>
    <submittedName>
        <fullName evidence="1">Uncharacterized protein</fullName>
    </submittedName>
</protein>
<name>A0A6J7WQG7_9CAUD</name>
<proteinExistence type="predicted"/>